<evidence type="ECO:0000256" key="13">
    <source>
        <dbReference type="ARBA" id="ARBA00048411"/>
    </source>
</evidence>
<dbReference type="InterPro" id="IPR006361">
    <property type="entry name" value="Uroporphyrinogen_deCO2ase_HemE"/>
</dbReference>
<dbReference type="PANTHER" id="PTHR21091">
    <property type="entry name" value="METHYLTETRAHYDROFOLATE:HOMOCYSTEINE METHYLTRANSFERASE RELATED"/>
    <property type="match status" value="1"/>
</dbReference>
<comment type="catalytic activity">
    <reaction evidence="12">
        <text>uroporphyrinogen I + 4 H(+) = coproporphyrinogen I + 4 CO2</text>
        <dbReference type="Rhea" id="RHEA:31239"/>
        <dbReference type="ChEBI" id="CHEBI:15378"/>
        <dbReference type="ChEBI" id="CHEBI:16526"/>
        <dbReference type="ChEBI" id="CHEBI:62626"/>
        <dbReference type="ChEBI" id="CHEBI:62631"/>
    </reaction>
    <physiologicalReaction direction="left-to-right" evidence="12">
        <dbReference type="Rhea" id="RHEA:31240"/>
    </physiologicalReaction>
</comment>
<organism evidence="17 18">
    <name type="scientific">Littorina saxatilis</name>
    <dbReference type="NCBI Taxonomy" id="31220"/>
    <lineage>
        <taxon>Eukaryota</taxon>
        <taxon>Metazoa</taxon>
        <taxon>Spiralia</taxon>
        <taxon>Lophotrochozoa</taxon>
        <taxon>Mollusca</taxon>
        <taxon>Gastropoda</taxon>
        <taxon>Caenogastropoda</taxon>
        <taxon>Littorinimorpha</taxon>
        <taxon>Littorinoidea</taxon>
        <taxon>Littorinidae</taxon>
        <taxon>Littorina</taxon>
    </lineage>
</organism>
<comment type="catalytic activity">
    <reaction evidence="13">
        <text>uroporphyrinogen III + 4 H(+) = coproporphyrinogen III + 4 CO2</text>
        <dbReference type="Rhea" id="RHEA:19865"/>
        <dbReference type="ChEBI" id="CHEBI:15378"/>
        <dbReference type="ChEBI" id="CHEBI:16526"/>
        <dbReference type="ChEBI" id="CHEBI:57308"/>
        <dbReference type="ChEBI" id="CHEBI:57309"/>
        <dbReference type="EC" id="4.1.1.37"/>
    </reaction>
    <physiologicalReaction direction="left-to-right" evidence="13">
        <dbReference type="Rhea" id="RHEA:19866"/>
    </physiologicalReaction>
</comment>
<dbReference type="SUPFAM" id="SSF51726">
    <property type="entry name" value="UROD/MetE-like"/>
    <property type="match status" value="1"/>
</dbReference>
<comment type="subcellular location">
    <subcellularLocation>
        <location evidence="1">Cytoplasm</location>
        <location evidence="1">Cytosol</location>
    </subcellularLocation>
</comment>
<dbReference type="PANTHER" id="PTHR21091:SF169">
    <property type="entry name" value="UROPORPHYRINOGEN DECARBOXYLASE"/>
    <property type="match status" value="1"/>
</dbReference>
<dbReference type="NCBIfam" id="TIGR01464">
    <property type="entry name" value="hemE"/>
    <property type="match status" value="1"/>
</dbReference>
<dbReference type="AlphaFoldDB" id="A0AAN9BA24"/>
<dbReference type="InterPro" id="IPR000257">
    <property type="entry name" value="Uroporphyrinogen_deCOase"/>
</dbReference>
<accession>A0AAN9BA24</accession>
<dbReference type="Gene3D" id="3.20.20.210">
    <property type="match status" value="1"/>
</dbReference>
<evidence type="ECO:0000313" key="17">
    <source>
        <dbReference type="EMBL" id="KAK7099760.1"/>
    </source>
</evidence>
<dbReference type="CDD" id="cd00717">
    <property type="entry name" value="URO-D"/>
    <property type="match status" value="1"/>
</dbReference>
<reference evidence="17 18" key="1">
    <citation type="submission" date="2024-02" db="EMBL/GenBank/DDBJ databases">
        <title>Chromosome-scale genome assembly of the rough periwinkle Littorina saxatilis.</title>
        <authorList>
            <person name="De Jode A."/>
            <person name="Faria R."/>
            <person name="Formenti G."/>
            <person name="Sims Y."/>
            <person name="Smith T.P."/>
            <person name="Tracey A."/>
            <person name="Wood J.M.D."/>
            <person name="Zagrodzka Z.B."/>
            <person name="Johannesson K."/>
            <person name="Butlin R.K."/>
            <person name="Leder E.H."/>
        </authorList>
    </citation>
    <scope>NUCLEOTIDE SEQUENCE [LARGE SCALE GENOMIC DNA]</scope>
    <source>
        <strain evidence="17">Snail1</strain>
        <tissue evidence="17">Muscle</tissue>
    </source>
</reference>
<evidence type="ECO:0000256" key="14">
    <source>
        <dbReference type="RuleBase" id="RU000554"/>
    </source>
</evidence>
<comment type="function">
    <text evidence="11">Catalyzes the sequential decarboxylation of the four acetate side chains of uroporphyrinogen to form coproporphyrinogen and participates in the fifth step in the heme biosynthetic pathway. Isomer I or isomer III of uroporphyrinogen may serve as substrate, but only coproporphyrinogen III can ultimately be converted to heme. In vitro also decarboxylates pentacarboxylate porphyrinogen I.</text>
</comment>
<comment type="subunit">
    <text evidence="4">Homodimer.</text>
</comment>
<evidence type="ECO:0000256" key="10">
    <source>
        <dbReference type="ARBA" id="ARBA00023244"/>
    </source>
</evidence>
<evidence type="ECO:0000256" key="15">
    <source>
        <dbReference type="RuleBase" id="RU004169"/>
    </source>
</evidence>
<protein>
    <recommendedName>
        <fullName evidence="6 14">Uroporphyrinogen decarboxylase</fullName>
        <ecNumber evidence="5 14">4.1.1.37</ecNumber>
    </recommendedName>
</protein>
<comment type="caution">
    <text evidence="17">The sequence shown here is derived from an EMBL/GenBank/DDBJ whole genome shotgun (WGS) entry which is preliminary data.</text>
</comment>
<evidence type="ECO:0000256" key="2">
    <source>
        <dbReference type="ARBA" id="ARBA00004804"/>
    </source>
</evidence>
<dbReference type="EMBL" id="JBAMIC010000011">
    <property type="protein sequence ID" value="KAK7099760.1"/>
    <property type="molecule type" value="Genomic_DNA"/>
</dbReference>
<feature type="domain" description="Uroporphyrinogen decarboxylase (URO-D)" evidence="16">
    <location>
        <begin position="60"/>
        <end position="69"/>
    </location>
</feature>
<dbReference type="GO" id="GO:0004853">
    <property type="term" value="F:uroporphyrinogen decarboxylase activity"/>
    <property type="evidence" value="ECO:0007669"/>
    <property type="project" value="UniProtKB-EC"/>
</dbReference>
<keyword evidence="9 14" id="KW-0456">Lyase</keyword>
<dbReference type="Pfam" id="PF01208">
    <property type="entry name" value="URO-D"/>
    <property type="match status" value="1"/>
</dbReference>
<comment type="pathway">
    <text evidence="2 14">Porphyrin-containing compound metabolism; protoporphyrin-IX biosynthesis; coproporphyrinogen-III from 5-aminolevulinate: step 4/4.</text>
</comment>
<sequence length="397" mass="44353">MSQTLKGTNSYGTKLGESTCRASSVKNMAAPRTPNLKPFPPLQNDLILRAARGERTEKVPVWVMRQAGRYLPEYKAAKGDKKFFATCRDPELVSELTIQPVKRFPVDAAIIFSDILVIPIALGMKVANDPGEGPVFAEPILKAEDVDKLKPDFDIQEELGYVYEAITLTRHNLEGKVPLFGFCGAPFTIARFMVENVSAGPNINRTRRFLVECPEAGHRLLNILKDAIVRHLVEQIAAGAQIVQVFDTYAGELGPGLFARYELPMLRAISMEVREKLAERKIAQVPMILFCKDVHFALEELSKSGYEVVGLDWTIPPLHARRLMGPKVTLQGNLDPVMMFTTKEEIRKAVKEMVEKFGTQRYIANLGHGVMKDTDPDHLGEFINAVHKYSEDMNAIS</sequence>
<comment type="similarity">
    <text evidence="3 15">Belongs to the uroporphyrinogen decarboxylase family.</text>
</comment>
<evidence type="ECO:0000313" key="18">
    <source>
        <dbReference type="Proteomes" id="UP001374579"/>
    </source>
</evidence>
<proteinExistence type="inferred from homology"/>
<evidence type="ECO:0000256" key="9">
    <source>
        <dbReference type="ARBA" id="ARBA00023239"/>
    </source>
</evidence>
<keyword evidence="10 14" id="KW-0627">Porphyrin biosynthesis</keyword>
<dbReference type="Proteomes" id="UP001374579">
    <property type="component" value="Unassembled WGS sequence"/>
</dbReference>
<evidence type="ECO:0000256" key="11">
    <source>
        <dbReference type="ARBA" id="ARBA00045708"/>
    </source>
</evidence>
<keyword evidence="18" id="KW-1185">Reference proteome</keyword>
<dbReference type="GO" id="GO:0006783">
    <property type="term" value="P:heme biosynthetic process"/>
    <property type="evidence" value="ECO:0007669"/>
    <property type="project" value="TreeGrafter"/>
</dbReference>
<evidence type="ECO:0000256" key="6">
    <source>
        <dbReference type="ARBA" id="ARBA00014308"/>
    </source>
</evidence>
<name>A0AAN9BA24_9CAEN</name>
<keyword evidence="7" id="KW-0963">Cytoplasm</keyword>
<gene>
    <name evidence="17" type="ORF">V1264_022818</name>
</gene>
<evidence type="ECO:0000256" key="8">
    <source>
        <dbReference type="ARBA" id="ARBA00022793"/>
    </source>
</evidence>
<dbReference type="InterPro" id="IPR038071">
    <property type="entry name" value="UROD/MetE-like_sf"/>
</dbReference>
<evidence type="ECO:0000256" key="1">
    <source>
        <dbReference type="ARBA" id="ARBA00004514"/>
    </source>
</evidence>
<dbReference type="HAMAP" id="MF_00218">
    <property type="entry name" value="URO_D"/>
    <property type="match status" value="1"/>
</dbReference>
<dbReference type="PROSITE" id="PS00906">
    <property type="entry name" value="UROD_1"/>
    <property type="match status" value="1"/>
</dbReference>
<keyword evidence="8 14" id="KW-0210">Decarboxylase</keyword>
<dbReference type="FunFam" id="3.20.20.210:FF:000008">
    <property type="entry name" value="Uroporphyrinogen decarboxylase"/>
    <property type="match status" value="1"/>
</dbReference>
<evidence type="ECO:0000256" key="12">
    <source>
        <dbReference type="ARBA" id="ARBA00047341"/>
    </source>
</evidence>
<dbReference type="EC" id="4.1.1.37" evidence="5 14"/>
<evidence type="ECO:0000256" key="4">
    <source>
        <dbReference type="ARBA" id="ARBA00011738"/>
    </source>
</evidence>
<evidence type="ECO:0000259" key="16">
    <source>
        <dbReference type="PROSITE" id="PS00906"/>
    </source>
</evidence>
<evidence type="ECO:0000256" key="3">
    <source>
        <dbReference type="ARBA" id="ARBA00009935"/>
    </source>
</evidence>
<dbReference type="GO" id="GO:0005829">
    <property type="term" value="C:cytosol"/>
    <property type="evidence" value="ECO:0007669"/>
    <property type="project" value="UniProtKB-SubCell"/>
</dbReference>
<evidence type="ECO:0000256" key="7">
    <source>
        <dbReference type="ARBA" id="ARBA00022490"/>
    </source>
</evidence>
<evidence type="ECO:0000256" key="5">
    <source>
        <dbReference type="ARBA" id="ARBA00012288"/>
    </source>
</evidence>